<evidence type="ECO:0000256" key="2">
    <source>
        <dbReference type="ARBA" id="ARBA00022827"/>
    </source>
</evidence>
<dbReference type="PANTHER" id="PTHR42659">
    <property type="entry name" value="XANTHINE DEHYDROGENASE SUBUNIT C-RELATED"/>
    <property type="match status" value="1"/>
</dbReference>
<accession>A0A2H5Y644</accession>
<comment type="caution">
    <text evidence="5">The sequence shown here is derived from an EMBL/GenBank/DDBJ whole genome shotgun (WGS) entry which is preliminary data.</text>
</comment>
<protein>
    <submittedName>
        <fullName evidence="5">Carbon monoxide dehydrogenase medium chain</fullName>
        <ecNumber evidence="5">1.2.5.3</ecNumber>
    </submittedName>
</protein>
<dbReference type="Pfam" id="PF00941">
    <property type="entry name" value="FAD_binding_5"/>
    <property type="match status" value="1"/>
</dbReference>
<evidence type="ECO:0000313" key="6">
    <source>
        <dbReference type="Proteomes" id="UP000236642"/>
    </source>
</evidence>
<evidence type="ECO:0000259" key="4">
    <source>
        <dbReference type="PROSITE" id="PS51387"/>
    </source>
</evidence>
<organism evidence="5 6">
    <name type="scientific">Candidatus Thermoflexus japonica</name>
    <dbReference type="NCBI Taxonomy" id="2035417"/>
    <lineage>
        <taxon>Bacteria</taxon>
        <taxon>Bacillati</taxon>
        <taxon>Chloroflexota</taxon>
        <taxon>Thermoflexia</taxon>
        <taxon>Thermoflexales</taxon>
        <taxon>Thermoflexaceae</taxon>
        <taxon>Thermoflexus</taxon>
    </lineage>
</organism>
<feature type="domain" description="FAD-binding PCMH-type" evidence="4">
    <location>
        <begin position="1"/>
        <end position="174"/>
    </location>
</feature>
<dbReference type="InterPro" id="IPR051312">
    <property type="entry name" value="Diverse_Substr_Oxidored"/>
</dbReference>
<evidence type="ECO:0000256" key="1">
    <source>
        <dbReference type="ARBA" id="ARBA00022630"/>
    </source>
</evidence>
<dbReference type="InterPro" id="IPR016166">
    <property type="entry name" value="FAD-bd_PCMH"/>
</dbReference>
<evidence type="ECO:0000256" key="3">
    <source>
        <dbReference type="ARBA" id="ARBA00023002"/>
    </source>
</evidence>
<proteinExistence type="predicted"/>
<sequence length="293" mass="31840">MSPEVLHPATLEETLAVLEAYGEEARLLAGGTALVLLLRHGLIAPRALICLEEVSELQSIQFNEDHVWIGAMIRLQTLARSPRIRALFPVLAMACGEVGNIRIRYQATLGGNLAEADYASDPPIALITLDAIVWVQKAEGKRAIPIAGFFQGLYTTALEPCELIVGIQIPYPPPGARMAYLKFRTRSAEDRPCVGVAALGVFEDGICQDLRVAVGAACERPQRLPEVEQLAVGRSLDERVIRLIAQGYADQIETLSDLRGSADYRKRMIEVHVRRALEEVCNGHGAIGAGAGR</sequence>
<dbReference type="InterPro" id="IPR005107">
    <property type="entry name" value="CO_DH_flav_C"/>
</dbReference>
<dbReference type="Gene3D" id="3.30.465.10">
    <property type="match status" value="1"/>
</dbReference>
<dbReference type="SUPFAM" id="SSF55447">
    <property type="entry name" value="CO dehydrogenase flavoprotein C-terminal domain-like"/>
    <property type="match status" value="1"/>
</dbReference>
<evidence type="ECO:0000313" key="5">
    <source>
        <dbReference type="EMBL" id="GBD08916.1"/>
    </source>
</evidence>
<dbReference type="InterPro" id="IPR036683">
    <property type="entry name" value="CO_DH_flav_C_dom_sf"/>
</dbReference>
<keyword evidence="2" id="KW-0274">FAD</keyword>
<dbReference type="Proteomes" id="UP000236642">
    <property type="component" value="Unassembled WGS sequence"/>
</dbReference>
<dbReference type="PANTHER" id="PTHR42659:SF2">
    <property type="entry name" value="XANTHINE DEHYDROGENASE SUBUNIT C-RELATED"/>
    <property type="match status" value="1"/>
</dbReference>
<dbReference type="GO" id="GO:0071949">
    <property type="term" value="F:FAD binding"/>
    <property type="evidence" value="ECO:0007669"/>
    <property type="project" value="InterPro"/>
</dbReference>
<dbReference type="GO" id="GO:0008805">
    <property type="term" value="F:carbon-monoxide oxygenase activity"/>
    <property type="evidence" value="ECO:0007669"/>
    <property type="project" value="UniProtKB-EC"/>
</dbReference>
<dbReference type="Pfam" id="PF03450">
    <property type="entry name" value="CO_deh_flav_C"/>
    <property type="match status" value="1"/>
</dbReference>
<dbReference type="AlphaFoldDB" id="A0A2H5Y644"/>
<keyword evidence="3 5" id="KW-0560">Oxidoreductase</keyword>
<dbReference type="SUPFAM" id="SSF56176">
    <property type="entry name" value="FAD-binding/transporter-associated domain-like"/>
    <property type="match status" value="1"/>
</dbReference>
<dbReference type="SMART" id="SM01092">
    <property type="entry name" value="CO_deh_flav_C"/>
    <property type="match status" value="1"/>
</dbReference>
<name>A0A2H5Y644_9CHLR</name>
<dbReference type="PROSITE" id="PS51387">
    <property type="entry name" value="FAD_PCMH"/>
    <property type="match status" value="1"/>
</dbReference>
<dbReference type="EMBL" id="BEHY01000021">
    <property type="protein sequence ID" value="GBD08916.1"/>
    <property type="molecule type" value="Genomic_DNA"/>
</dbReference>
<reference evidence="6" key="1">
    <citation type="submission" date="2017-09" db="EMBL/GenBank/DDBJ databases">
        <title>Metaegenomics of thermophilic ammonia-oxidizing enrichment culture.</title>
        <authorList>
            <person name="Kato S."/>
            <person name="Suzuki K."/>
        </authorList>
    </citation>
    <scope>NUCLEOTIDE SEQUENCE [LARGE SCALE GENOMIC DNA]</scope>
</reference>
<keyword evidence="1" id="KW-0285">Flavoprotein</keyword>
<dbReference type="Gene3D" id="3.30.43.10">
    <property type="entry name" value="Uridine Diphospho-n-acetylenolpyruvylglucosamine Reductase, domain 2"/>
    <property type="match status" value="1"/>
</dbReference>
<dbReference type="InterPro" id="IPR016167">
    <property type="entry name" value="FAD-bd_PCMH_sub1"/>
</dbReference>
<dbReference type="InterPro" id="IPR016169">
    <property type="entry name" value="FAD-bd_PCMH_sub2"/>
</dbReference>
<dbReference type="InterPro" id="IPR036318">
    <property type="entry name" value="FAD-bd_PCMH-like_sf"/>
</dbReference>
<dbReference type="Gene3D" id="3.30.390.50">
    <property type="entry name" value="CO dehydrogenase flavoprotein, C-terminal domain"/>
    <property type="match status" value="1"/>
</dbReference>
<gene>
    <name evidence="5" type="primary">coxM_1</name>
    <name evidence="5" type="ORF">HRbin22_01162</name>
</gene>
<dbReference type="EC" id="1.2.5.3" evidence="5"/>
<dbReference type="InterPro" id="IPR002346">
    <property type="entry name" value="Mopterin_DH_FAD-bd"/>
</dbReference>